<name>A0A840MZY2_9BRAD</name>
<comment type="caution">
    <text evidence="1">The sequence shown here is derived from an EMBL/GenBank/DDBJ whole genome shotgun (WGS) entry which is preliminary data.</text>
</comment>
<reference evidence="1 2" key="1">
    <citation type="submission" date="2020-08" db="EMBL/GenBank/DDBJ databases">
        <title>Genomic Encyclopedia of Type Strains, Phase IV (KMG-IV): sequencing the most valuable type-strain genomes for metagenomic binning, comparative biology and taxonomic classification.</title>
        <authorList>
            <person name="Goeker M."/>
        </authorList>
    </citation>
    <scope>NUCLEOTIDE SEQUENCE [LARGE SCALE GENOMIC DNA]</scope>
    <source>
        <strain evidence="1 2">DSM 17498</strain>
    </source>
</reference>
<gene>
    <name evidence="1" type="ORF">HNQ36_003515</name>
</gene>
<dbReference type="EMBL" id="JACHIJ010000005">
    <property type="protein sequence ID" value="MBB5053515.1"/>
    <property type="molecule type" value="Genomic_DNA"/>
</dbReference>
<accession>A0A840MZY2</accession>
<evidence type="ECO:0000313" key="1">
    <source>
        <dbReference type="EMBL" id="MBB5053515.1"/>
    </source>
</evidence>
<sequence length="76" mass="8651">MATALNIKKPSVSKLEKREDKYLVTQRGYDEESGGKLELTVTLLERSPVRIEYLDNMAQQATKVLRRRTGTRKGIA</sequence>
<organism evidence="1 2">
    <name type="scientific">Afipia massiliensis</name>
    <dbReference type="NCBI Taxonomy" id="211460"/>
    <lineage>
        <taxon>Bacteria</taxon>
        <taxon>Pseudomonadati</taxon>
        <taxon>Pseudomonadota</taxon>
        <taxon>Alphaproteobacteria</taxon>
        <taxon>Hyphomicrobiales</taxon>
        <taxon>Nitrobacteraceae</taxon>
        <taxon>Afipia</taxon>
    </lineage>
</organism>
<dbReference type="RefSeq" id="WP_200941186.1">
    <property type="nucleotide sequence ID" value="NZ_JACHIJ010000005.1"/>
</dbReference>
<evidence type="ECO:0000313" key="2">
    <source>
        <dbReference type="Proteomes" id="UP000521227"/>
    </source>
</evidence>
<protein>
    <submittedName>
        <fullName evidence="1">Uncharacterized protein</fullName>
    </submittedName>
</protein>
<proteinExistence type="predicted"/>
<dbReference type="Proteomes" id="UP000521227">
    <property type="component" value="Unassembled WGS sequence"/>
</dbReference>
<dbReference type="AlphaFoldDB" id="A0A840MZY2"/>